<name>A0A6A6ST22_9PLEO</name>
<protein>
    <submittedName>
        <fullName evidence="1">Uncharacterized protein</fullName>
    </submittedName>
</protein>
<gene>
    <name evidence="1" type="ORF">K491DRAFT_125225</name>
</gene>
<accession>A0A6A6ST22</accession>
<dbReference type="AlphaFoldDB" id="A0A6A6ST22"/>
<organism evidence="1 2">
    <name type="scientific">Lophiostoma macrostomum CBS 122681</name>
    <dbReference type="NCBI Taxonomy" id="1314788"/>
    <lineage>
        <taxon>Eukaryota</taxon>
        <taxon>Fungi</taxon>
        <taxon>Dikarya</taxon>
        <taxon>Ascomycota</taxon>
        <taxon>Pezizomycotina</taxon>
        <taxon>Dothideomycetes</taxon>
        <taxon>Pleosporomycetidae</taxon>
        <taxon>Pleosporales</taxon>
        <taxon>Lophiostomataceae</taxon>
        <taxon>Lophiostoma</taxon>
    </lineage>
</organism>
<evidence type="ECO:0000313" key="1">
    <source>
        <dbReference type="EMBL" id="KAF2650702.1"/>
    </source>
</evidence>
<proteinExistence type="predicted"/>
<sequence>MPLLRTTTEQLHKPQTEDYFVISSNSSHQLRYVVSIHCSNTRNPRRTLYVPKRDDVSPRMMEENIVCQLLVLD</sequence>
<reference evidence="1" key="1">
    <citation type="journal article" date="2020" name="Stud. Mycol.">
        <title>101 Dothideomycetes genomes: a test case for predicting lifestyles and emergence of pathogens.</title>
        <authorList>
            <person name="Haridas S."/>
            <person name="Albert R."/>
            <person name="Binder M."/>
            <person name="Bloem J."/>
            <person name="Labutti K."/>
            <person name="Salamov A."/>
            <person name="Andreopoulos B."/>
            <person name="Baker S."/>
            <person name="Barry K."/>
            <person name="Bills G."/>
            <person name="Bluhm B."/>
            <person name="Cannon C."/>
            <person name="Castanera R."/>
            <person name="Culley D."/>
            <person name="Daum C."/>
            <person name="Ezra D."/>
            <person name="Gonzalez J."/>
            <person name="Henrissat B."/>
            <person name="Kuo A."/>
            <person name="Liang C."/>
            <person name="Lipzen A."/>
            <person name="Lutzoni F."/>
            <person name="Magnuson J."/>
            <person name="Mondo S."/>
            <person name="Nolan M."/>
            <person name="Ohm R."/>
            <person name="Pangilinan J."/>
            <person name="Park H.-J."/>
            <person name="Ramirez L."/>
            <person name="Alfaro M."/>
            <person name="Sun H."/>
            <person name="Tritt A."/>
            <person name="Yoshinaga Y."/>
            <person name="Zwiers L.-H."/>
            <person name="Turgeon B."/>
            <person name="Goodwin S."/>
            <person name="Spatafora J."/>
            <person name="Crous P."/>
            <person name="Grigoriev I."/>
        </authorList>
    </citation>
    <scope>NUCLEOTIDE SEQUENCE</scope>
    <source>
        <strain evidence="1">CBS 122681</strain>
    </source>
</reference>
<keyword evidence="2" id="KW-1185">Reference proteome</keyword>
<evidence type="ECO:0000313" key="2">
    <source>
        <dbReference type="Proteomes" id="UP000799324"/>
    </source>
</evidence>
<dbReference type="EMBL" id="MU004447">
    <property type="protein sequence ID" value="KAF2650702.1"/>
    <property type="molecule type" value="Genomic_DNA"/>
</dbReference>
<dbReference type="Proteomes" id="UP000799324">
    <property type="component" value="Unassembled WGS sequence"/>
</dbReference>